<protein>
    <submittedName>
        <fullName evidence="3">Uncharacterized protein</fullName>
    </submittedName>
</protein>
<sequence>MSSPGNVPLPQTGRRRIGVVVILIAAVIVAVLVTVVALGRIGSGPFAHKVPKVPAPTEWPATVGELQLAGNSKPDVSPLDSLTFDWQVSGRYSAGEGDDRAVLSVMAFGSTDRVKDTIGDYDVDEIGGGYCGSSILGRFLTRQCGVTRGSIVAVVESPPLGPSDEELIRYATSLADALS</sequence>
<proteinExistence type="predicted"/>
<feature type="transmembrane region" description="Helical" evidence="1">
    <location>
        <begin position="17"/>
        <end position="39"/>
    </location>
</feature>
<keyword evidence="1" id="KW-0472">Membrane</keyword>
<dbReference type="EMBL" id="SJJY01000004">
    <property type="protein sequence ID" value="TCC23003.1"/>
    <property type="molecule type" value="Genomic_DNA"/>
</dbReference>
<evidence type="ECO:0000313" key="2">
    <source>
        <dbReference type="EMBL" id="TCC23003.1"/>
    </source>
</evidence>
<evidence type="ECO:0000256" key="1">
    <source>
        <dbReference type="SAM" id="Phobius"/>
    </source>
</evidence>
<dbReference type="Proteomes" id="UP000294225">
    <property type="component" value="Unassembled WGS sequence"/>
</dbReference>
<evidence type="ECO:0000313" key="5">
    <source>
        <dbReference type="Proteomes" id="UP000294225"/>
    </source>
</evidence>
<evidence type="ECO:0000313" key="3">
    <source>
        <dbReference type="EMBL" id="TCC30128.1"/>
    </source>
</evidence>
<name>A0A4R0IGR2_9ACTN</name>
<dbReference type="EMBL" id="SJKC01000008">
    <property type="protein sequence ID" value="TCC30128.1"/>
    <property type="molecule type" value="Genomic_DNA"/>
</dbReference>
<reference evidence="4 5" key="1">
    <citation type="submission" date="2019-02" db="EMBL/GenBank/DDBJ databases">
        <title>Kribbella capetownensis sp. nov. and Kribbella speibonae sp. nov., isolated from soil.</title>
        <authorList>
            <person name="Curtis S.M."/>
            <person name="Norton I."/>
            <person name="Everest G.J."/>
            <person name="Meyers P.R."/>
        </authorList>
    </citation>
    <scope>NUCLEOTIDE SEQUENCE [LARGE SCALE GENOMIC DNA]</scope>
    <source>
        <strain evidence="2 4">SK5</strain>
        <strain evidence="3 5">YM55</strain>
    </source>
</reference>
<keyword evidence="1" id="KW-1133">Transmembrane helix</keyword>
<dbReference type="RefSeq" id="WP_131463225.1">
    <property type="nucleotide sequence ID" value="NZ_SJJY01000004.1"/>
</dbReference>
<dbReference type="Proteomes" id="UP000292385">
    <property type="component" value="Unassembled WGS sequence"/>
</dbReference>
<dbReference type="AlphaFoldDB" id="A0A4R0IGR2"/>
<keyword evidence="1" id="KW-0812">Transmembrane</keyword>
<comment type="caution">
    <text evidence="3">The sequence shown here is derived from an EMBL/GenBank/DDBJ whole genome shotgun (WGS) entry which is preliminary data.</text>
</comment>
<organism evidence="3 5">
    <name type="scientific">Kribbella speibonae</name>
    <dbReference type="NCBI Taxonomy" id="1572660"/>
    <lineage>
        <taxon>Bacteria</taxon>
        <taxon>Bacillati</taxon>
        <taxon>Actinomycetota</taxon>
        <taxon>Actinomycetes</taxon>
        <taxon>Propionibacteriales</taxon>
        <taxon>Kribbellaceae</taxon>
        <taxon>Kribbella</taxon>
    </lineage>
</organism>
<accession>A0A4R0IGR2</accession>
<evidence type="ECO:0000313" key="4">
    <source>
        <dbReference type="Proteomes" id="UP000292385"/>
    </source>
</evidence>
<keyword evidence="4" id="KW-1185">Reference proteome</keyword>
<gene>
    <name evidence="2" type="ORF">E0H58_21810</name>
    <name evidence="3" type="ORF">E0H92_39855</name>
</gene>